<feature type="compositionally biased region" description="Polar residues" evidence="1">
    <location>
        <begin position="255"/>
        <end position="266"/>
    </location>
</feature>
<proteinExistence type="predicted"/>
<feature type="compositionally biased region" description="Polar residues" evidence="1">
    <location>
        <begin position="349"/>
        <end position="359"/>
    </location>
</feature>
<keyword evidence="4" id="KW-1185">Reference proteome</keyword>
<accession>A0AAN8FKT8</accession>
<feature type="region of interest" description="Disordered" evidence="1">
    <location>
        <begin position="193"/>
        <end position="212"/>
    </location>
</feature>
<comment type="caution">
    <text evidence="3">The sequence shown here is derived from an EMBL/GenBank/DDBJ whole genome shotgun (WGS) entry which is preliminary data.</text>
</comment>
<dbReference type="AlphaFoldDB" id="A0AAN8FKT8"/>
<feature type="domain" description="Caprin-1 dimerization" evidence="2">
    <location>
        <begin position="49"/>
        <end position="147"/>
    </location>
</feature>
<gene>
    <name evidence="3" type="ORF">GCK32_015562</name>
</gene>
<feature type="compositionally biased region" description="Basic and acidic residues" evidence="1">
    <location>
        <begin position="360"/>
        <end position="369"/>
    </location>
</feature>
<feature type="compositionally biased region" description="Polar residues" evidence="1">
    <location>
        <begin position="370"/>
        <end position="389"/>
    </location>
</feature>
<protein>
    <recommendedName>
        <fullName evidence="2">Caprin-1 dimerization domain-containing protein</fullName>
    </recommendedName>
</protein>
<evidence type="ECO:0000259" key="2">
    <source>
        <dbReference type="Pfam" id="PF18293"/>
    </source>
</evidence>
<feature type="region of interest" description="Disordered" evidence="1">
    <location>
        <begin position="231"/>
        <end position="410"/>
    </location>
</feature>
<feature type="compositionally biased region" description="Polar residues" evidence="1">
    <location>
        <begin position="193"/>
        <end position="202"/>
    </location>
</feature>
<feature type="compositionally biased region" description="Polar residues" evidence="1">
    <location>
        <begin position="317"/>
        <end position="341"/>
    </location>
</feature>
<sequence length="410" mass="45303">MLCFQHLMGIVQHDRILFEKSIRAADILLSNKLDGFRSTTISLSYVYGEILTYLAHPSCRKAFLSGTDGAITLTEEELDGLNRLRWAFFPSYCDCTSLEQMEARATEASHIVAAILSASNTIVDKKSNLRGHEVLALLDKVKHSDFFSAGPWPVVADDANTDPEVVAALPPIPESPNESDNLESLFIRTDSRNSGSFLSNEDSSSKSDGTELAAQETLKSMVNSVVLEETVGDQTSVSSPLSAPTTETNDDHNDSANVSDSGNGTVSPDCEVVPDTKTEPKRKPNNVVKEKKKYRGYYRSGETGTHQGNERERYDQRSYSANRIQNGGNNTSQTRQGSFQTKRTDRVGQYSNTGAQDSSHYSEHWRSDNRMNGSRSDRFSNYQSRSSFTYEPGISRRPGPTTIGFIFAGK</sequence>
<evidence type="ECO:0000256" key="1">
    <source>
        <dbReference type="SAM" id="MobiDB-lite"/>
    </source>
</evidence>
<feature type="compositionally biased region" description="Polar residues" evidence="1">
    <location>
        <begin position="232"/>
        <end position="247"/>
    </location>
</feature>
<organism evidence="3 4">
    <name type="scientific">Trichostrongylus colubriformis</name>
    <name type="common">Black scour worm</name>
    <dbReference type="NCBI Taxonomy" id="6319"/>
    <lineage>
        <taxon>Eukaryota</taxon>
        <taxon>Metazoa</taxon>
        <taxon>Ecdysozoa</taxon>
        <taxon>Nematoda</taxon>
        <taxon>Chromadorea</taxon>
        <taxon>Rhabditida</taxon>
        <taxon>Rhabditina</taxon>
        <taxon>Rhabditomorpha</taxon>
        <taxon>Strongyloidea</taxon>
        <taxon>Trichostrongylidae</taxon>
        <taxon>Trichostrongylus</taxon>
    </lineage>
</organism>
<reference evidence="3 4" key="1">
    <citation type="submission" date="2019-10" db="EMBL/GenBank/DDBJ databases">
        <title>Assembly and Annotation for the nematode Trichostrongylus colubriformis.</title>
        <authorList>
            <person name="Martin J."/>
        </authorList>
    </citation>
    <scope>NUCLEOTIDE SEQUENCE [LARGE SCALE GENOMIC DNA]</scope>
    <source>
        <strain evidence="3">G859</strain>
        <tissue evidence="3">Whole worm</tissue>
    </source>
</reference>
<dbReference type="Pfam" id="PF18293">
    <property type="entry name" value="Caprin-1_dimer"/>
    <property type="match status" value="1"/>
</dbReference>
<evidence type="ECO:0000313" key="3">
    <source>
        <dbReference type="EMBL" id="KAK5978440.1"/>
    </source>
</evidence>
<dbReference type="InterPro" id="IPR041637">
    <property type="entry name" value="Caprin-1_dimer"/>
</dbReference>
<dbReference type="EMBL" id="WIXE01009430">
    <property type="protein sequence ID" value="KAK5978440.1"/>
    <property type="molecule type" value="Genomic_DNA"/>
</dbReference>
<name>A0AAN8FKT8_TRICO</name>
<evidence type="ECO:0000313" key="4">
    <source>
        <dbReference type="Proteomes" id="UP001331761"/>
    </source>
</evidence>
<dbReference type="Proteomes" id="UP001331761">
    <property type="component" value="Unassembled WGS sequence"/>
</dbReference>